<name>A0A1I0YIP7_9PSEU</name>
<sequence>MSTKTFINLPVKDLAKSVDFFTAIGLSLNQQFSDENAAFLVVSDEVTVILQSEAYFRGFTNREITDTSTSSEVIIGLSADSGQQVDELLDRVVAAGGEALGEPEDQGFMYMRGFRDLDGHQWSFLFMDMSMMGRAVTVPERESARMSDSPARADMP</sequence>
<dbReference type="Gene3D" id="3.10.180.10">
    <property type="entry name" value="2,3-Dihydroxybiphenyl 1,2-Dioxygenase, domain 1"/>
    <property type="match status" value="1"/>
</dbReference>
<dbReference type="InterPro" id="IPR029068">
    <property type="entry name" value="Glyas_Bleomycin-R_OHBP_Dase"/>
</dbReference>
<dbReference type="STRING" id="490629.SAMN05216266_10574"/>
<dbReference type="EMBL" id="FOKG01000005">
    <property type="protein sequence ID" value="SFB12636.1"/>
    <property type="molecule type" value="Genomic_DNA"/>
</dbReference>
<gene>
    <name evidence="2" type="ORF">SAMN05216266_10574</name>
</gene>
<reference evidence="3" key="1">
    <citation type="submission" date="2016-10" db="EMBL/GenBank/DDBJ databases">
        <authorList>
            <person name="Varghese N."/>
            <person name="Submissions S."/>
        </authorList>
    </citation>
    <scope>NUCLEOTIDE SEQUENCE [LARGE SCALE GENOMIC DNA]</scope>
    <source>
        <strain evidence="3">CGMCC 4.3568</strain>
    </source>
</reference>
<feature type="domain" description="Glyoxalase/fosfomycin resistance/dioxygenase" evidence="1">
    <location>
        <begin position="7"/>
        <end position="124"/>
    </location>
</feature>
<evidence type="ECO:0000259" key="1">
    <source>
        <dbReference type="Pfam" id="PF00903"/>
    </source>
</evidence>
<evidence type="ECO:0000313" key="2">
    <source>
        <dbReference type="EMBL" id="SFB12636.1"/>
    </source>
</evidence>
<organism evidence="2 3">
    <name type="scientific">Amycolatopsis marina</name>
    <dbReference type="NCBI Taxonomy" id="490629"/>
    <lineage>
        <taxon>Bacteria</taxon>
        <taxon>Bacillati</taxon>
        <taxon>Actinomycetota</taxon>
        <taxon>Actinomycetes</taxon>
        <taxon>Pseudonocardiales</taxon>
        <taxon>Pseudonocardiaceae</taxon>
        <taxon>Amycolatopsis</taxon>
    </lineage>
</organism>
<protein>
    <recommendedName>
        <fullName evidence="1">Glyoxalase/fosfomycin resistance/dioxygenase domain-containing protein</fullName>
    </recommendedName>
</protein>
<dbReference type="InterPro" id="IPR004360">
    <property type="entry name" value="Glyas_Fos-R_dOase_dom"/>
</dbReference>
<dbReference type="PANTHER" id="PTHR36503">
    <property type="entry name" value="BLR2520 PROTEIN"/>
    <property type="match status" value="1"/>
</dbReference>
<evidence type="ECO:0000313" key="3">
    <source>
        <dbReference type="Proteomes" id="UP000243799"/>
    </source>
</evidence>
<dbReference type="Pfam" id="PF00903">
    <property type="entry name" value="Glyoxalase"/>
    <property type="match status" value="1"/>
</dbReference>
<dbReference type="AlphaFoldDB" id="A0A1I0YIP7"/>
<keyword evidence="3" id="KW-1185">Reference proteome</keyword>
<dbReference type="PANTHER" id="PTHR36503:SF2">
    <property type="entry name" value="BLR2408 PROTEIN"/>
    <property type="match status" value="1"/>
</dbReference>
<proteinExistence type="predicted"/>
<dbReference type="RefSeq" id="WP_091672285.1">
    <property type="nucleotide sequence ID" value="NZ_FOKG01000005.1"/>
</dbReference>
<dbReference type="SUPFAM" id="SSF54593">
    <property type="entry name" value="Glyoxalase/Bleomycin resistance protein/Dihydroxybiphenyl dioxygenase"/>
    <property type="match status" value="1"/>
</dbReference>
<dbReference type="OrthoDB" id="4265398at2"/>
<accession>A0A1I0YIP7</accession>
<dbReference type="Proteomes" id="UP000243799">
    <property type="component" value="Unassembled WGS sequence"/>
</dbReference>